<feature type="domain" description="Bacteriophage Mu Gp45 N-terminal" evidence="2">
    <location>
        <begin position="9"/>
        <end position="76"/>
    </location>
</feature>
<dbReference type="InterPro" id="IPR013046">
    <property type="entry name" value="GpV/Gp45"/>
</dbReference>
<dbReference type="PIRSF" id="PIRSF012337">
    <property type="entry name" value="gp45"/>
    <property type="match status" value="1"/>
</dbReference>
<dbReference type="InterPro" id="IPR053861">
    <property type="entry name" value="Phage_Mu_Gp45_N"/>
</dbReference>
<accession>A0A6M3ZX81</accession>
<name>A0A6M3ZX81_9BURK</name>
<gene>
    <name evidence="3" type="ORF">C798_18250</name>
</gene>
<dbReference type="Gene3D" id="6.20.170.10">
    <property type="match status" value="1"/>
</dbReference>
<dbReference type="AlphaFoldDB" id="A0A6M3ZX81"/>
<sequence>MSNDSPIARCTVVLTKPGQRRQRLQVSILDGEGKDDVELFEQYGITSIPLSGAGGLALFFDGDRSHAAVIMPSDKRYRPTDLKPGEVAIYTNEGARIVLKQGRIIEVECDVYRVKTKRYEVVAEEAVNISTHAYELDASGTAKSTGPVETPEVIVNGISMRGHFHQEHDGPPTSPPKSGGGG</sequence>
<dbReference type="EMBL" id="CP008956">
    <property type="protein sequence ID" value="QJQ02102.1"/>
    <property type="molecule type" value="Genomic_DNA"/>
</dbReference>
<dbReference type="Pfam" id="PF06890">
    <property type="entry name" value="Phage_Mu_Gp45"/>
    <property type="match status" value="1"/>
</dbReference>
<dbReference type="Proteomes" id="UP000501648">
    <property type="component" value="Chromosome"/>
</dbReference>
<evidence type="ECO:0000259" key="2">
    <source>
        <dbReference type="Pfam" id="PF06890"/>
    </source>
</evidence>
<proteinExistence type="predicted"/>
<organism evidence="3 4">
    <name type="scientific">Herbaspirillum rubrisubalbicans Os34</name>
    <dbReference type="NCBI Taxonomy" id="1235827"/>
    <lineage>
        <taxon>Bacteria</taxon>
        <taxon>Pseudomonadati</taxon>
        <taxon>Pseudomonadota</taxon>
        <taxon>Betaproteobacteria</taxon>
        <taxon>Burkholderiales</taxon>
        <taxon>Oxalobacteraceae</taxon>
        <taxon>Herbaspirillum</taxon>
    </lineage>
</organism>
<evidence type="ECO:0000313" key="4">
    <source>
        <dbReference type="Proteomes" id="UP000501648"/>
    </source>
</evidence>
<dbReference type="InterPro" id="IPR014462">
    <property type="entry name" value="Phage_Mu_Gp45"/>
</dbReference>
<protein>
    <submittedName>
        <fullName evidence="3">Phage baseplate assembly protein V</fullName>
    </submittedName>
</protein>
<evidence type="ECO:0000313" key="3">
    <source>
        <dbReference type="EMBL" id="QJQ02102.1"/>
    </source>
</evidence>
<dbReference type="NCBIfam" id="TIGR01644">
    <property type="entry name" value="phage_P2_V"/>
    <property type="match status" value="1"/>
</dbReference>
<reference evidence="3 4" key="1">
    <citation type="journal article" date="2012" name="J. Bacteriol.">
        <title>Genome sequence of the pathogenic Herbaspirillum seropedicae strain Os34, isolated from rice roots.</title>
        <authorList>
            <person name="Ye W."/>
            <person name="Ye S."/>
            <person name="Liu J."/>
            <person name="Chang S."/>
            <person name="Chen M."/>
            <person name="Zhu B."/>
            <person name="Guo L."/>
            <person name="An Q."/>
        </authorList>
    </citation>
    <scope>NUCLEOTIDE SEQUENCE [LARGE SCALE GENOMIC DNA]</scope>
    <source>
        <strain evidence="3 4">Os34</strain>
    </source>
</reference>
<evidence type="ECO:0000256" key="1">
    <source>
        <dbReference type="SAM" id="MobiDB-lite"/>
    </source>
</evidence>
<feature type="region of interest" description="Disordered" evidence="1">
    <location>
        <begin position="163"/>
        <end position="182"/>
    </location>
</feature>
<dbReference type="RefSeq" id="WP_017454741.1">
    <property type="nucleotide sequence ID" value="NZ_CP008956.1"/>
</dbReference>